<dbReference type="KEGG" id="tpe:Tpen_0271"/>
<protein>
    <recommendedName>
        <fullName evidence="6">Protein archease</fullName>
    </recommendedName>
</protein>
<evidence type="ECO:0000256" key="3">
    <source>
        <dbReference type="ARBA" id="ARBA00022723"/>
    </source>
</evidence>
<feature type="binding site" evidence="6">
    <location>
        <position position="165"/>
    </location>
    <ligand>
        <name>Ca(2+)</name>
        <dbReference type="ChEBI" id="CHEBI:29108"/>
    </ligand>
</feature>
<dbReference type="NCBIfam" id="NF001617">
    <property type="entry name" value="PRK00407.1"/>
    <property type="match status" value="1"/>
</dbReference>
<dbReference type="PANTHER" id="PTHR12682:SF11">
    <property type="entry name" value="PROTEIN ARCHEASE"/>
    <property type="match status" value="1"/>
</dbReference>
<comment type="function">
    <text evidence="5 6">Activates the tRNA-splicing ligase complex by facilitating the enzymatic turnover of catalytic subunit RtcB. Acts by promoting the guanylylation of RtcB, a key intermediate step in tRNA ligation. Can also alter the NTP specificity of RtcB such that ATP, dGTP or ITP is used efficiently.</text>
</comment>
<dbReference type="STRING" id="368408.Tpen_0271"/>
<reference evidence="9" key="1">
    <citation type="journal article" date="2008" name="J. Bacteriol.">
        <title>Genome sequence of Thermofilum pendens reveals an exceptional loss of biosynthetic pathways without genome reduction.</title>
        <authorList>
            <person name="Anderson I."/>
            <person name="Rodriguez J."/>
            <person name="Susanti D."/>
            <person name="Porat I."/>
            <person name="Reich C."/>
            <person name="Ulrich L.E."/>
            <person name="Elkins J.G."/>
            <person name="Mavromatis K."/>
            <person name="Lykidis A."/>
            <person name="Kim E."/>
            <person name="Thompson L.S."/>
            <person name="Nolan M."/>
            <person name="Land M."/>
            <person name="Copeland A."/>
            <person name="Lapidus A."/>
            <person name="Lucas S."/>
            <person name="Detter C."/>
            <person name="Zhulin I.B."/>
            <person name="Olsen G.J."/>
            <person name="Whitman W."/>
            <person name="Mukhopadhyay B."/>
            <person name="Bristow J."/>
            <person name="Kyrpides N."/>
        </authorList>
    </citation>
    <scope>NUCLEOTIDE SEQUENCE [LARGE SCALE GENOMIC DNA]</scope>
    <source>
        <strain evidence="9">DSM 2475 / Hrk 5</strain>
    </source>
</reference>
<feature type="domain" description="Archease" evidence="7">
    <location>
        <begin position="27"/>
        <end position="165"/>
    </location>
</feature>
<evidence type="ECO:0000313" key="9">
    <source>
        <dbReference type="Proteomes" id="UP000000641"/>
    </source>
</evidence>
<evidence type="ECO:0000259" key="7">
    <source>
        <dbReference type="Pfam" id="PF01951"/>
    </source>
</evidence>
<dbReference type="eggNOG" id="arCOG04055">
    <property type="taxonomic scope" value="Archaea"/>
</dbReference>
<dbReference type="InterPro" id="IPR023572">
    <property type="entry name" value="Archease_dom"/>
</dbReference>
<sequence length="165" mass="18570">MRAMQKRLSPAVKKGVVEGMSGTCGGFELLPHTADIMVRAKGRSIEEAFSNAAVGMYEVMTSVASIEPLEDREVVAEGFDLENLLYNFLENLLVLLDTEGFLVSRVKSLRISKTEEGYRLTAVVSGERFSPDKHESRVLVKAITYHEMRIYREDNCYVVEYVPDI</sequence>
<dbReference type="EnsemblBacteria" id="ABL77681">
    <property type="protein sequence ID" value="ABL77681"/>
    <property type="gene ID" value="Tpen_0271"/>
</dbReference>
<accession>A1RWV1</accession>
<name>A1RWV1_THEPD</name>
<dbReference type="HOGENOM" id="CLU_111362_3_0_2"/>
<dbReference type="Pfam" id="PF01951">
    <property type="entry name" value="Archease"/>
    <property type="match status" value="1"/>
</dbReference>
<evidence type="ECO:0000256" key="2">
    <source>
        <dbReference type="ARBA" id="ARBA00022694"/>
    </source>
</evidence>
<evidence type="ECO:0000256" key="6">
    <source>
        <dbReference type="HAMAP-Rule" id="MF_01222"/>
    </source>
</evidence>
<dbReference type="RefSeq" id="WP_011751946.1">
    <property type="nucleotide sequence ID" value="NC_008698.1"/>
</dbReference>
<comment type="similarity">
    <text evidence="1 6">Belongs to the archease family.</text>
</comment>
<dbReference type="GeneID" id="4601892"/>
<dbReference type="InterPro" id="IPR022952">
    <property type="entry name" value="Archease_arc"/>
</dbReference>
<gene>
    <name evidence="8" type="ordered locus">Tpen_0271</name>
</gene>
<dbReference type="EMBL" id="CP000505">
    <property type="protein sequence ID" value="ABL77681.1"/>
    <property type="molecule type" value="Genomic_DNA"/>
</dbReference>
<dbReference type="HAMAP" id="MF_01222">
    <property type="entry name" value="Archease_arch"/>
    <property type="match status" value="1"/>
</dbReference>
<dbReference type="SUPFAM" id="SSF69819">
    <property type="entry name" value="MTH1598-like"/>
    <property type="match status" value="1"/>
</dbReference>
<keyword evidence="3 6" id="KW-0479">Metal-binding</keyword>
<evidence type="ECO:0000313" key="8">
    <source>
        <dbReference type="EMBL" id="ABL77681.1"/>
    </source>
</evidence>
<keyword evidence="4 6" id="KW-0106">Calcium</keyword>
<dbReference type="InterPro" id="IPR036820">
    <property type="entry name" value="Archease_dom_sf"/>
</dbReference>
<keyword evidence="2 6" id="KW-0819">tRNA processing</keyword>
<dbReference type="PANTHER" id="PTHR12682">
    <property type="entry name" value="ARCHEASE"/>
    <property type="match status" value="1"/>
</dbReference>
<feature type="binding site" evidence="6">
    <location>
        <position position="164"/>
    </location>
    <ligand>
        <name>Ca(2+)</name>
        <dbReference type="ChEBI" id="CHEBI:29108"/>
    </ligand>
</feature>
<proteinExistence type="inferred from homology"/>
<organism evidence="8 9">
    <name type="scientific">Thermofilum pendens (strain DSM 2475 / Hrk 5)</name>
    <dbReference type="NCBI Taxonomy" id="368408"/>
    <lineage>
        <taxon>Archaea</taxon>
        <taxon>Thermoproteota</taxon>
        <taxon>Thermoprotei</taxon>
        <taxon>Thermofilales</taxon>
        <taxon>Thermofilaceae</taxon>
        <taxon>Thermofilum</taxon>
    </lineage>
</organism>
<evidence type="ECO:0000256" key="4">
    <source>
        <dbReference type="ARBA" id="ARBA00022837"/>
    </source>
</evidence>
<dbReference type="GO" id="GO:0005509">
    <property type="term" value="F:calcium ion binding"/>
    <property type="evidence" value="ECO:0007669"/>
    <property type="project" value="UniProtKB-UniRule"/>
</dbReference>
<feature type="binding site" evidence="6">
    <location>
        <position position="35"/>
    </location>
    <ligand>
        <name>Ca(2+)</name>
        <dbReference type="ChEBI" id="CHEBI:29108"/>
    </ligand>
</feature>
<dbReference type="Proteomes" id="UP000000641">
    <property type="component" value="Chromosome"/>
</dbReference>
<keyword evidence="9" id="KW-1185">Reference proteome</keyword>
<dbReference type="Gene3D" id="3.55.10.10">
    <property type="entry name" value="Archease domain"/>
    <property type="match status" value="1"/>
</dbReference>
<dbReference type="InterPro" id="IPR002804">
    <property type="entry name" value="Archease"/>
</dbReference>
<evidence type="ECO:0000256" key="1">
    <source>
        <dbReference type="ARBA" id="ARBA00007963"/>
    </source>
</evidence>
<evidence type="ECO:0000256" key="5">
    <source>
        <dbReference type="ARBA" id="ARBA00024970"/>
    </source>
</evidence>
<dbReference type="AlphaFoldDB" id="A1RWV1"/>
<dbReference type="GO" id="GO:0006388">
    <property type="term" value="P:tRNA splicing, via endonucleolytic cleavage and ligation"/>
    <property type="evidence" value="ECO:0007669"/>
    <property type="project" value="UniProtKB-UniRule"/>
</dbReference>